<dbReference type="HOGENOM" id="CLU_101423_1_0_1"/>
<dbReference type="GeneID" id="34685826"/>
<dbReference type="PANTHER" id="PTHR15341">
    <property type="entry name" value="SUN-COR STEROID HORMONE RECEPTOR CO-REPRESSOR"/>
    <property type="match status" value="1"/>
</dbReference>
<name>A0A0C7MR12_9SACH</name>
<comment type="similarity">
    <text evidence="1">Belongs to the C1D family.</text>
</comment>
<dbReference type="GO" id="GO:0030234">
    <property type="term" value="F:enzyme regulator activity"/>
    <property type="evidence" value="ECO:0007669"/>
    <property type="project" value="EnsemblFungi"/>
</dbReference>
<dbReference type="GO" id="GO:0071051">
    <property type="term" value="P:poly(A)-dependent snoRNA 3'-end processing"/>
    <property type="evidence" value="ECO:0007669"/>
    <property type="project" value="EnsemblFungi"/>
</dbReference>
<protein>
    <recommendedName>
        <fullName evidence="1">Exosome complex protein</fullName>
    </recommendedName>
</protein>
<dbReference type="EMBL" id="LN736364">
    <property type="protein sequence ID" value="CEP62358.1"/>
    <property type="molecule type" value="Genomic_DNA"/>
</dbReference>
<dbReference type="GO" id="GO:0071028">
    <property type="term" value="P:nuclear mRNA surveillance"/>
    <property type="evidence" value="ECO:0007669"/>
    <property type="project" value="EnsemblFungi"/>
</dbReference>
<dbReference type="STRING" id="1245769.A0A0C7MR12"/>
<dbReference type="OrthoDB" id="1421013at2759"/>
<evidence type="ECO:0000256" key="1">
    <source>
        <dbReference type="RuleBase" id="RU368003"/>
    </source>
</evidence>
<feature type="compositionally biased region" description="Basic and acidic residues" evidence="2">
    <location>
        <begin position="94"/>
        <end position="112"/>
    </location>
</feature>
<comment type="subcellular location">
    <subcellularLocation>
        <location evidence="1">Nucleus</location>
    </subcellularLocation>
</comment>
<keyword evidence="1" id="KW-0694">RNA-binding</keyword>
<organism evidence="3 4">
    <name type="scientific">Lachancea lanzarotensis</name>
    <dbReference type="NCBI Taxonomy" id="1245769"/>
    <lineage>
        <taxon>Eukaryota</taxon>
        <taxon>Fungi</taxon>
        <taxon>Dikarya</taxon>
        <taxon>Ascomycota</taxon>
        <taxon>Saccharomycotina</taxon>
        <taxon>Saccharomycetes</taxon>
        <taxon>Saccharomycetales</taxon>
        <taxon>Saccharomycetaceae</taxon>
        <taxon>Lachancea</taxon>
    </lineage>
</organism>
<dbReference type="GO" id="GO:0044877">
    <property type="term" value="F:protein-containing complex binding"/>
    <property type="evidence" value="ECO:0007669"/>
    <property type="project" value="EnsemblFungi"/>
</dbReference>
<dbReference type="GO" id="GO:0003725">
    <property type="term" value="F:double-stranded RNA binding"/>
    <property type="evidence" value="ECO:0007669"/>
    <property type="project" value="EnsemblFungi"/>
</dbReference>
<dbReference type="GO" id="GO:0000467">
    <property type="term" value="P:exonucleolytic trimming to generate mature 3'-end of 5.8S rRNA from tricistronic rRNA transcript (SSU-rRNA, 5.8S rRNA, LSU-rRNA)"/>
    <property type="evidence" value="ECO:0007669"/>
    <property type="project" value="EnsemblFungi"/>
</dbReference>
<reference evidence="3 4" key="1">
    <citation type="submission" date="2014-12" db="EMBL/GenBank/DDBJ databases">
        <authorList>
            <person name="Neuveglise Cecile"/>
        </authorList>
    </citation>
    <scope>NUCLEOTIDE SEQUENCE [LARGE SCALE GENOMIC DNA]</scope>
    <source>
        <strain evidence="3 4">CBS 12615</strain>
    </source>
</reference>
<sequence length="181" mass="20799">MEDISKVKPYISHLNAQLAKLGPKITKFTEKSLEEQLLLLKDERSKLDLSNRYAYVLSSLLFAYMKLHNVKDLAPVKQELARVKRYMDLARQLDEKEEKQTRKEQEHQERAKKLIHSALDGRSVGPAISKVNFQGKHTKFTQNGTEDVEKTDLKEPSETPKHSTIPSKSRSVGKVTKKSKR</sequence>
<dbReference type="RefSeq" id="XP_022628584.1">
    <property type="nucleotide sequence ID" value="XM_022772240.1"/>
</dbReference>
<dbReference type="GO" id="GO:0071039">
    <property type="term" value="P:nuclear polyadenylation-dependent CUT catabolic process"/>
    <property type="evidence" value="ECO:0007669"/>
    <property type="project" value="EnsemblFungi"/>
</dbReference>
<evidence type="ECO:0000256" key="2">
    <source>
        <dbReference type="SAM" id="MobiDB-lite"/>
    </source>
</evidence>
<gene>
    <name evidence="3" type="ORF">LALA0_S05e03862g</name>
</gene>
<dbReference type="GO" id="GO:0071035">
    <property type="term" value="P:nuclear polyadenylation-dependent rRNA catabolic process"/>
    <property type="evidence" value="ECO:0007669"/>
    <property type="project" value="EnsemblFungi"/>
</dbReference>
<dbReference type="GO" id="GO:0000178">
    <property type="term" value="C:exosome (RNase complex)"/>
    <property type="evidence" value="ECO:0007669"/>
    <property type="project" value="TreeGrafter"/>
</dbReference>
<feature type="compositionally biased region" description="Basic and acidic residues" evidence="2">
    <location>
        <begin position="147"/>
        <end position="161"/>
    </location>
</feature>
<feature type="region of interest" description="Disordered" evidence="2">
    <location>
        <begin position="94"/>
        <end position="181"/>
    </location>
</feature>
<dbReference type="GO" id="GO:0003690">
    <property type="term" value="F:double-stranded DNA binding"/>
    <property type="evidence" value="ECO:0007669"/>
    <property type="project" value="EnsemblFungi"/>
</dbReference>
<comment type="function">
    <text evidence="1">Required for exosome-dependent processing of pre-rRNA and small nucleolar RNA (snRNA) precursors. Involved in processing of 35S pre-rRNA at the A0, A1 and A2 sites.</text>
</comment>
<dbReference type="PANTHER" id="PTHR15341:SF3">
    <property type="entry name" value="NUCLEAR NUCLEIC ACID-BINDING PROTEIN C1D"/>
    <property type="match status" value="1"/>
</dbReference>
<keyword evidence="1" id="KW-0698">rRNA processing</keyword>
<dbReference type="InterPro" id="IPR011082">
    <property type="entry name" value="Exosome-assoc_fac/DNA_repair"/>
</dbReference>
<keyword evidence="4" id="KW-1185">Reference proteome</keyword>
<accession>A0A0C7MR12</accession>
<dbReference type="GO" id="GO:0005730">
    <property type="term" value="C:nucleolus"/>
    <property type="evidence" value="ECO:0007669"/>
    <property type="project" value="TreeGrafter"/>
</dbReference>
<keyword evidence="1" id="KW-0539">Nucleus</keyword>
<proteinExistence type="inferred from homology"/>
<dbReference type="GO" id="GO:0034476">
    <property type="term" value="P:U5 snRNA 3'-end processing"/>
    <property type="evidence" value="ECO:0007669"/>
    <property type="project" value="EnsemblFungi"/>
</dbReference>
<dbReference type="Proteomes" id="UP000054304">
    <property type="component" value="Unassembled WGS sequence"/>
</dbReference>
<evidence type="ECO:0000313" key="3">
    <source>
        <dbReference type="EMBL" id="CEP62358.1"/>
    </source>
</evidence>
<dbReference type="GO" id="GO:0034475">
    <property type="term" value="P:U4 snRNA 3'-end processing"/>
    <property type="evidence" value="ECO:0007669"/>
    <property type="project" value="EnsemblFungi"/>
</dbReference>
<dbReference type="GO" id="GO:0000973">
    <property type="term" value="P:post-transcriptional tethering of RNA polymerase II gene DNA at nuclear periphery"/>
    <property type="evidence" value="ECO:0007669"/>
    <property type="project" value="EnsemblFungi"/>
</dbReference>
<dbReference type="AlphaFoldDB" id="A0A0C7MR12"/>
<evidence type="ECO:0000313" key="4">
    <source>
        <dbReference type="Proteomes" id="UP000054304"/>
    </source>
</evidence>